<protein>
    <submittedName>
        <fullName evidence="1">Uncharacterized protein</fullName>
    </submittedName>
</protein>
<proteinExistence type="predicted"/>
<gene>
    <name evidence="1" type="ORF">K466DRAFT_598737</name>
</gene>
<evidence type="ECO:0000313" key="1">
    <source>
        <dbReference type="EMBL" id="TFK88328.1"/>
    </source>
</evidence>
<organism evidence="1 2">
    <name type="scientific">Polyporus arcularius HHB13444</name>
    <dbReference type="NCBI Taxonomy" id="1314778"/>
    <lineage>
        <taxon>Eukaryota</taxon>
        <taxon>Fungi</taxon>
        <taxon>Dikarya</taxon>
        <taxon>Basidiomycota</taxon>
        <taxon>Agaricomycotina</taxon>
        <taxon>Agaricomycetes</taxon>
        <taxon>Polyporales</taxon>
        <taxon>Polyporaceae</taxon>
        <taxon>Polyporus</taxon>
    </lineage>
</organism>
<dbReference type="EMBL" id="ML211117">
    <property type="protein sequence ID" value="TFK88328.1"/>
    <property type="molecule type" value="Genomic_DNA"/>
</dbReference>
<dbReference type="AlphaFoldDB" id="A0A5C3PJ15"/>
<keyword evidence="2" id="KW-1185">Reference proteome</keyword>
<name>A0A5C3PJ15_9APHY</name>
<evidence type="ECO:0000313" key="2">
    <source>
        <dbReference type="Proteomes" id="UP000308197"/>
    </source>
</evidence>
<dbReference type="InParanoid" id="A0A5C3PJ15"/>
<dbReference type="Proteomes" id="UP000308197">
    <property type="component" value="Unassembled WGS sequence"/>
</dbReference>
<accession>A0A5C3PJ15</accession>
<sequence length="318" mass="36199">MTHLPDVTDYSPHNLWFDILPRSQYPRLVKGNSPDRRCLQVLTQADLRRRHSLLFAKIATDVPRLFGVMRDVQALVGGSAVLHMLCPLFDEVPDYDFYVADEEHHTLAQYLIVEEGFEMEDIEPGAATNGCMVNDVRYLSGVSQRVTLKKGNVVVHVIGVGLADEWDRAETAIASAWTTLLTNYVTADDVMVPYPTLTLMGRGLVQWDRVRDPTFPKGTRMLELEKYCRRGYEFRSHADDWDVEVNGDLRPCSRSWVCPLRRRAFGDEGCMWVPMRAGVKRQVTTSWTFGGTPCPEVCNREEKRGNEVHIDWCACGTE</sequence>
<reference evidence="1 2" key="1">
    <citation type="journal article" date="2019" name="Nat. Ecol. Evol.">
        <title>Megaphylogeny resolves global patterns of mushroom evolution.</title>
        <authorList>
            <person name="Varga T."/>
            <person name="Krizsan K."/>
            <person name="Foldi C."/>
            <person name="Dima B."/>
            <person name="Sanchez-Garcia M."/>
            <person name="Sanchez-Ramirez S."/>
            <person name="Szollosi G.J."/>
            <person name="Szarkandi J.G."/>
            <person name="Papp V."/>
            <person name="Albert L."/>
            <person name="Andreopoulos W."/>
            <person name="Angelini C."/>
            <person name="Antonin V."/>
            <person name="Barry K.W."/>
            <person name="Bougher N.L."/>
            <person name="Buchanan P."/>
            <person name="Buyck B."/>
            <person name="Bense V."/>
            <person name="Catcheside P."/>
            <person name="Chovatia M."/>
            <person name="Cooper J."/>
            <person name="Damon W."/>
            <person name="Desjardin D."/>
            <person name="Finy P."/>
            <person name="Geml J."/>
            <person name="Haridas S."/>
            <person name="Hughes K."/>
            <person name="Justo A."/>
            <person name="Karasinski D."/>
            <person name="Kautmanova I."/>
            <person name="Kiss B."/>
            <person name="Kocsube S."/>
            <person name="Kotiranta H."/>
            <person name="LaButti K.M."/>
            <person name="Lechner B.E."/>
            <person name="Liimatainen K."/>
            <person name="Lipzen A."/>
            <person name="Lukacs Z."/>
            <person name="Mihaltcheva S."/>
            <person name="Morgado L.N."/>
            <person name="Niskanen T."/>
            <person name="Noordeloos M.E."/>
            <person name="Ohm R.A."/>
            <person name="Ortiz-Santana B."/>
            <person name="Ovrebo C."/>
            <person name="Racz N."/>
            <person name="Riley R."/>
            <person name="Savchenko A."/>
            <person name="Shiryaev A."/>
            <person name="Soop K."/>
            <person name="Spirin V."/>
            <person name="Szebenyi C."/>
            <person name="Tomsovsky M."/>
            <person name="Tulloss R.E."/>
            <person name="Uehling J."/>
            <person name="Grigoriev I.V."/>
            <person name="Vagvolgyi C."/>
            <person name="Papp T."/>
            <person name="Martin F.M."/>
            <person name="Miettinen O."/>
            <person name="Hibbett D.S."/>
            <person name="Nagy L.G."/>
        </authorList>
    </citation>
    <scope>NUCLEOTIDE SEQUENCE [LARGE SCALE GENOMIC DNA]</scope>
    <source>
        <strain evidence="1 2">HHB13444</strain>
    </source>
</reference>